<sequence length="66" mass="7269">MHSALHACCSKIGLVVVLLNIPHSSARRTFTPSSSHYCGKEELFLTLTPKCTCPSLHNNFNMSHVT</sequence>
<gene>
    <name evidence="2" type="ORF">PR001_g17683</name>
    <name evidence="3" type="ORF">PR003_g18463</name>
</gene>
<dbReference type="EMBL" id="QXFV01001493">
    <property type="protein sequence ID" value="KAE9004573.1"/>
    <property type="molecule type" value="Genomic_DNA"/>
</dbReference>
<organism evidence="3 5">
    <name type="scientific">Phytophthora rubi</name>
    <dbReference type="NCBI Taxonomy" id="129364"/>
    <lineage>
        <taxon>Eukaryota</taxon>
        <taxon>Sar</taxon>
        <taxon>Stramenopiles</taxon>
        <taxon>Oomycota</taxon>
        <taxon>Peronosporomycetes</taxon>
        <taxon>Peronosporales</taxon>
        <taxon>Peronosporaceae</taxon>
        <taxon>Phytophthora</taxon>
    </lineage>
</organism>
<feature type="signal peptide" evidence="1">
    <location>
        <begin position="1"/>
        <end position="26"/>
    </location>
</feature>
<protein>
    <recommendedName>
        <fullName evidence="6">Secreted protein</fullName>
    </recommendedName>
</protein>
<name>A0A6A4E704_9STRA</name>
<evidence type="ECO:0000313" key="3">
    <source>
        <dbReference type="EMBL" id="KAE9317482.1"/>
    </source>
</evidence>
<evidence type="ECO:0000256" key="1">
    <source>
        <dbReference type="SAM" id="SignalP"/>
    </source>
</evidence>
<dbReference type="EMBL" id="QXFT01001482">
    <property type="protein sequence ID" value="KAE9317482.1"/>
    <property type="molecule type" value="Genomic_DNA"/>
</dbReference>
<dbReference type="Proteomes" id="UP000429607">
    <property type="component" value="Unassembled WGS sequence"/>
</dbReference>
<proteinExistence type="predicted"/>
<feature type="chain" id="PRO_5036167487" description="Secreted protein" evidence="1">
    <location>
        <begin position="27"/>
        <end position="66"/>
    </location>
</feature>
<dbReference type="AlphaFoldDB" id="A0A6A4E704"/>
<evidence type="ECO:0008006" key="6">
    <source>
        <dbReference type="Google" id="ProtNLM"/>
    </source>
</evidence>
<comment type="caution">
    <text evidence="3">The sequence shown here is derived from an EMBL/GenBank/DDBJ whole genome shotgun (WGS) entry which is preliminary data.</text>
</comment>
<reference evidence="3 5" key="1">
    <citation type="submission" date="2018-08" db="EMBL/GenBank/DDBJ databases">
        <title>Genomic investigation of the strawberry pathogen Phytophthora fragariae indicates pathogenicity is determined by transcriptional variation in three key races.</title>
        <authorList>
            <person name="Adams T.M."/>
            <person name="Armitage A.D."/>
            <person name="Sobczyk M.K."/>
            <person name="Bates H.J."/>
            <person name="Dunwell J.M."/>
            <person name="Nellist C.F."/>
            <person name="Harrison R.J."/>
        </authorList>
    </citation>
    <scope>NUCLEOTIDE SEQUENCE [LARGE SCALE GENOMIC DNA]</scope>
    <source>
        <strain evidence="2 4">SCRP249</strain>
        <strain evidence="3 5">SCRP333</strain>
    </source>
</reference>
<keyword evidence="5" id="KW-1185">Reference proteome</keyword>
<dbReference type="Proteomes" id="UP000434957">
    <property type="component" value="Unassembled WGS sequence"/>
</dbReference>
<accession>A0A6A4E704</accession>
<evidence type="ECO:0000313" key="2">
    <source>
        <dbReference type="EMBL" id="KAE9004573.1"/>
    </source>
</evidence>
<keyword evidence="1" id="KW-0732">Signal</keyword>
<evidence type="ECO:0000313" key="4">
    <source>
        <dbReference type="Proteomes" id="UP000429607"/>
    </source>
</evidence>
<evidence type="ECO:0000313" key="5">
    <source>
        <dbReference type="Proteomes" id="UP000434957"/>
    </source>
</evidence>